<proteinExistence type="predicted"/>
<protein>
    <submittedName>
        <fullName evidence="1">Uncharacterized protein</fullName>
    </submittedName>
</protein>
<dbReference type="Proteomes" id="UP001187192">
    <property type="component" value="Unassembled WGS sequence"/>
</dbReference>
<name>A0AA88D9C1_FICCA</name>
<accession>A0AA88D9C1</accession>
<evidence type="ECO:0000313" key="1">
    <source>
        <dbReference type="EMBL" id="GMN47906.1"/>
    </source>
</evidence>
<organism evidence="1 2">
    <name type="scientific">Ficus carica</name>
    <name type="common">Common fig</name>
    <dbReference type="NCBI Taxonomy" id="3494"/>
    <lineage>
        <taxon>Eukaryota</taxon>
        <taxon>Viridiplantae</taxon>
        <taxon>Streptophyta</taxon>
        <taxon>Embryophyta</taxon>
        <taxon>Tracheophyta</taxon>
        <taxon>Spermatophyta</taxon>
        <taxon>Magnoliopsida</taxon>
        <taxon>eudicotyledons</taxon>
        <taxon>Gunneridae</taxon>
        <taxon>Pentapetalae</taxon>
        <taxon>rosids</taxon>
        <taxon>fabids</taxon>
        <taxon>Rosales</taxon>
        <taxon>Moraceae</taxon>
        <taxon>Ficeae</taxon>
        <taxon>Ficus</taxon>
    </lineage>
</organism>
<comment type="caution">
    <text evidence="1">The sequence shown here is derived from an EMBL/GenBank/DDBJ whole genome shotgun (WGS) entry which is preliminary data.</text>
</comment>
<sequence length="179" mass="21103">MMQQYGDRLGALESIMQIEHKDKPKHTHPFTQEIMDVPLLERFKMPQISLYEGKTNPNDHIEISIGYRRTKILELFFYNFTSTTMNYYCDVNDIEGYSPPLETHSAISVHHSEELSFVISLKNSESPAPREDVAKEISANLYKISCDLYFLQIYFYCSLWVKRRKDNSELTNFHHQQLL</sequence>
<keyword evidence="2" id="KW-1185">Reference proteome</keyword>
<reference evidence="1" key="1">
    <citation type="submission" date="2023-07" db="EMBL/GenBank/DDBJ databases">
        <title>draft genome sequence of fig (Ficus carica).</title>
        <authorList>
            <person name="Takahashi T."/>
            <person name="Nishimura K."/>
        </authorList>
    </citation>
    <scope>NUCLEOTIDE SEQUENCE</scope>
</reference>
<gene>
    <name evidence="1" type="ORF">TIFTF001_017079</name>
</gene>
<evidence type="ECO:0000313" key="2">
    <source>
        <dbReference type="Proteomes" id="UP001187192"/>
    </source>
</evidence>
<dbReference type="EMBL" id="BTGU01000026">
    <property type="protein sequence ID" value="GMN47906.1"/>
    <property type="molecule type" value="Genomic_DNA"/>
</dbReference>
<dbReference type="AlphaFoldDB" id="A0AA88D9C1"/>